<dbReference type="CDD" id="cd05233">
    <property type="entry name" value="SDR_c"/>
    <property type="match status" value="1"/>
</dbReference>
<dbReference type="PRINTS" id="PR00080">
    <property type="entry name" value="SDRFAMILY"/>
</dbReference>
<organism evidence="6 7">
    <name type="scientific">Nocardia bovistercoris</name>
    <dbReference type="NCBI Taxonomy" id="2785916"/>
    <lineage>
        <taxon>Bacteria</taxon>
        <taxon>Bacillati</taxon>
        <taxon>Actinomycetota</taxon>
        <taxon>Actinomycetes</taxon>
        <taxon>Mycobacteriales</taxon>
        <taxon>Nocardiaceae</taxon>
        <taxon>Nocardia</taxon>
    </lineage>
</organism>
<dbReference type="AlphaFoldDB" id="A0A931N5B2"/>
<dbReference type="FunFam" id="3.40.50.720:FF:000084">
    <property type="entry name" value="Short-chain dehydrogenase reductase"/>
    <property type="match status" value="1"/>
</dbReference>
<protein>
    <submittedName>
        <fullName evidence="6">SDR family oxidoreductase</fullName>
    </submittedName>
</protein>
<evidence type="ECO:0000313" key="7">
    <source>
        <dbReference type="Proteomes" id="UP000655751"/>
    </source>
</evidence>
<dbReference type="GO" id="GO:0016491">
    <property type="term" value="F:oxidoreductase activity"/>
    <property type="evidence" value="ECO:0007669"/>
    <property type="project" value="UniProtKB-KW"/>
</dbReference>
<evidence type="ECO:0000256" key="3">
    <source>
        <dbReference type="ARBA" id="ARBA00023027"/>
    </source>
</evidence>
<sequence length="266" mass="28153">MPDEFADKVVIVTGGASGIGRATVELFHELGATVVAADIDADRGEQLAESLGERAHFRQVDVGDPDRVGELVRNTVETLGGLHIMVNNAAVSSRLRKFLDDDLGDFQRIMSINVLGVMAGTQHAARHMAEAGGGAIVNMTSIGGTEAGGGVMIYRASKAAVVQFTKSAAIELARHDIRVNAIAPGNIPTPLLASSGEGMSAEEIEYQENRVREIMRSNRPLPREGTPRDVAEAVTYLTGERGRYITGIVLPVDGGTTAGKPLPKRS</sequence>
<name>A0A931N5B2_9NOCA</name>
<comment type="caution">
    <text evidence="6">The sequence shown here is derived from an EMBL/GenBank/DDBJ whole genome shotgun (WGS) entry which is preliminary data.</text>
</comment>
<reference evidence="6" key="1">
    <citation type="submission" date="2020-11" db="EMBL/GenBank/DDBJ databases">
        <title>Nocardia NEAU-351.nov., a novel actinomycete isolated from the cow dung.</title>
        <authorList>
            <person name="Zhang X."/>
        </authorList>
    </citation>
    <scope>NUCLEOTIDE SEQUENCE</scope>
    <source>
        <strain evidence="6">NEAU-351</strain>
    </source>
</reference>
<evidence type="ECO:0000256" key="5">
    <source>
        <dbReference type="ARBA" id="ARBA00023221"/>
    </source>
</evidence>
<dbReference type="Proteomes" id="UP000655751">
    <property type="component" value="Unassembled WGS sequence"/>
</dbReference>
<evidence type="ECO:0000256" key="2">
    <source>
        <dbReference type="ARBA" id="ARBA00023002"/>
    </source>
</evidence>
<keyword evidence="4" id="KW-0443">Lipid metabolism</keyword>
<comment type="similarity">
    <text evidence="1">Belongs to the short-chain dehydrogenases/reductases (SDR) family.</text>
</comment>
<dbReference type="EMBL" id="JADMLG010000011">
    <property type="protein sequence ID" value="MBH0779644.1"/>
    <property type="molecule type" value="Genomic_DNA"/>
</dbReference>
<gene>
    <name evidence="6" type="ORF">IT779_25565</name>
</gene>
<dbReference type="GO" id="GO:0008202">
    <property type="term" value="P:steroid metabolic process"/>
    <property type="evidence" value="ECO:0007669"/>
    <property type="project" value="UniProtKB-KW"/>
</dbReference>
<dbReference type="InterPro" id="IPR002347">
    <property type="entry name" value="SDR_fam"/>
</dbReference>
<dbReference type="NCBIfam" id="NF005559">
    <property type="entry name" value="PRK07231.1"/>
    <property type="match status" value="1"/>
</dbReference>
<dbReference type="Gene3D" id="3.40.50.720">
    <property type="entry name" value="NAD(P)-binding Rossmann-like Domain"/>
    <property type="match status" value="1"/>
</dbReference>
<dbReference type="RefSeq" id="WP_196151942.1">
    <property type="nucleotide sequence ID" value="NZ_JADMLG010000011.1"/>
</dbReference>
<dbReference type="PANTHER" id="PTHR43180">
    <property type="entry name" value="3-OXOACYL-(ACYL-CARRIER-PROTEIN) REDUCTASE (AFU_ORTHOLOGUE AFUA_6G11210)"/>
    <property type="match status" value="1"/>
</dbReference>
<keyword evidence="5" id="KW-0753">Steroid metabolism</keyword>
<evidence type="ECO:0000313" key="6">
    <source>
        <dbReference type="EMBL" id="MBH0779644.1"/>
    </source>
</evidence>
<dbReference type="Pfam" id="PF13561">
    <property type="entry name" value="adh_short_C2"/>
    <property type="match status" value="1"/>
</dbReference>
<evidence type="ECO:0000256" key="1">
    <source>
        <dbReference type="ARBA" id="ARBA00006484"/>
    </source>
</evidence>
<keyword evidence="7" id="KW-1185">Reference proteome</keyword>
<proteinExistence type="inferred from homology"/>
<dbReference type="InterPro" id="IPR036291">
    <property type="entry name" value="NAD(P)-bd_dom_sf"/>
</dbReference>
<dbReference type="PRINTS" id="PR00081">
    <property type="entry name" value="GDHRDH"/>
</dbReference>
<keyword evidence="3" id="KW-0520">NAD</keyword>
<dbReference type="SUPFAM" id="SSF51735">
    <property type="entry name" value="NAD(P)-binding Rossmann-fold domains"/>
    <property type="match status" value="1"/>
</dbReference>
<evidence type="ECO:0000256" key="4">
    <source>
        <dbReference type="ARBA" id="ARBA00023098"/>
    </source>
</evidence>
<dbReference type="PANTHER" id="PTHR43180:SF28">
    <property type="entry name" value="NAD(P)-BINDING ROSSMANN-FOLD SUPERFAMILY PROTEIN"/>
    <property type="match status" value="1"/>
</dbReference>
<keyword evidence="2" id="KW-0560">Oxidoreductase</keyword>
<accession>A0A931N5B2</accession>